<dbReference type="EMBL" id="CP067013">
    <property type="protein sequence ID" value="QQN52760.1"/>
    <property type="molecule type" value="Genomic_DNA"/>
</dbReference>
<protein>
    <submittedName>
        <fullName evidence="1">Uncharacterized protein</fullName>
    </submittedName>
</protein>
<sequence length="258" mass="28749">MRSLENPELFRNAAKYASGINDNGFTVIQNFISEEQLARLRDFVAREADTHPGGYFAYHGSKAVAMGDIRGLSESAELLRLLGALYQQGAGQPAFTDDIHPVLRCVQGESGRSESNRFHFDASFVTALLPIEVPDATTPGEQGNLLVFANRRRIRRTVLANVIEKTLIQNAFTKRLITLGIRLHLLRPQRIRLVPGNLYLFWGYRSLHASEPCPPTTRRSTLIFHYGDPHAGSLATALILAFNQHRARRATQSSQQAA</sequence>
<dbReference type="GeneID" id="77260577"/>
<proteinExistence type="predicted"/>
<dbReference type="SUPFAM" id="SSF51197">
    <property type="entry name" value="Clavaminate synthase-like"/>
    <property type="match status" value="1"/>
</dbReference>
<dbReference type="AlphaFoldDB" id="A0A9X7YUG6"/>
<dbReference type="Proteomes" id="UP000595933">
    <property type="component" value="Chromosome"/>
</dbReference>
<name>A0A9X7YUG6_9GAMM</name>
<evidence type="ECO:0000313" key="2">
    <source>
        <dbReference type="Proteomes" id="UP000595933"/>
    </source>
</evidence>
<evidence type="ECO:0000313" key="1">
    <source>
        <dbReference type="EMBL" id="QQN52760.1"/>
    </source>
</evidence>
<reference evidence="1 2" key="1">
    <citation type="submission" date="2020-12" db="EMBL/GenBank/DDBJ databases">
        <title>FDA dAtabase for Regulatory Grade micrObial Sequences (FDA-ARGOS): Supporting development and validation of Infectious Disease Dx tests.</title>
        <authorList>
            <person name="Sproer C."/>
            <person name="Gronow S."/>
            <person name="Severitt S."/>
            <person name="Schroder I."/>
            <person name="Tallon L."/>
            <person name="Sadzewicz L."/>
            <person name="Zhao X."/>
            <person name="Boylan J."/>
            <person name="Ott S."/>
            <person name="Bowen H."/>
            <person name="Vavikolanu K."/>
            <person name="Mehta A."/>
            <person name="Aluvathingal J."/>
            <person name="Nadendla S."/>
            <person name="Lowell S."/>
            <person name="Myers T."/>
            <person name="Yan Y."/>
            <person name="Sichtig H."/>
        </authorList>
    </citation>
    <scope>NUCLEOTIDE SEQUENCE [LARGE SCALE GENOMIC DNA]</scope>
    <source>
        <strain evidence="1 2">FDAARGOS_1013</strain>
    </source>
</reference>
<dbReference type="RefSeq" id="WP_043220725.1">
    <property type="nucleotide sequence ID" value="NZ_CP067013.1"/>
</dbReference>
<organism evidence="1 2">
    <name type="scientific">Stutzerimonas balearica</name>
    <dbReference type="NCBI Taxonomy" id="74829"/>
    <lineage>
        <taxon>Bacteria</taxon>
        <taxon>Pseudomonadati</taxon>
        <taxon>Pseudomonadota</taxon>
        <taxon>Gammaproteobacteria</taxon>
        <taxon>Pseudomonadales</taxon>
        <taxon>Pseudomonadaceae</taxon>
        <taxon>Stutzerimonas</taxon>
    </lineage>
</organism>
<gene>
    <name evidence="1" type="ORF">I6H70_01005</name>
</gene>
<accession>A0A9X7YUG6</accession>